<reference evidence="1" key="2">
    <citation type="submission" date="2024-10" db="UniProtKB">
        <authorList>
            <consortium name="EnsemblProtists"/>
        </authorList>
    </citation>
    <scope>IDENTIFICATION</scope>
</reference>
<dbReference type="PaxDb" id="2903-EOD32296"/>
<sequence length="165" mass="17819">MKADAMCRRCLAANALALLAVPNRDAFAAGLRPALGPGRFRATRFEGEYSDLLHPLCDRKIAVDTSALKQSGGGDYFLATFSGNDIGPPGVGNVVRASCDAESVSRYGLRDWSFEARISGDGEQVDAGDGVHVGRWHPRAADGEAWEGIRWKDGNRWLLEQQAAE</sequence>
<reference evidence="2" key="1">
    <citation type="journal article" date="2013" name="Nature">
        <title>Pan genome of the phytoplankton Emiliania underpins its global distribution.</title>
        <authorList>
            <person name="Read B.A."/>
            <person name="Kegel J."/>
            <person name="Klute M.J."/>
            <person name="Kuo A."/>
            <person name="Lefebvre S.C."/>
            <person name="Maumus F."/>
            <person name="Mayer C."/>
            <person name="Miller J."/>
            <person name="Monier A."/>
            <person name="Salamov A."/>
            <person name="Young J."/>
            <person name="Aguilar M."/>
            <person name="Claverie J.M."/>
            <person name="Frickenhaus S."/>
            <person name="Gonzalez K."/>
            <person name="Herman E.K."/>
            <person name="Lin Y.C."/>
            <person name="Napier J."/>
            <person name="Ogata H."/>
            <person name="Sarno A.F."/>
            <person name="Shmutz J."/>
            <person name="Schroeder D."/>
            <person name="de Vargas C."/>
            <person name="Verret F."/>
            <person name="von Dassow P."/>
            <person name="Valentin K."/>
            <person name="Van de Peer Y."/>
            <person name="Wheeler G."/>
            <person name="Dacks J.B."/>
            <person name="Delwiche C.F."/>
            <person name="Dyhrman S.T."/>
            <person name="Glockner G."/>
            <person name="John U."/>
            <person name="Richards T."/>
            <person name="Worden A.Z."/>
            <person name="Zhang X."/>
            <person name="Grigoriev I.V."/>
            <person name="Allen A.E."/>
            <person name="Bidle K."/>
            <person name="Borodovsky M."/>
            <person name="Bowler C."/>
            <person name="Brownlee C."/>
            <person name="Cock J.M."/>
            <person name="Elias M."/>
            <person name="Gladyshev V.N."/>
            <person name="Groth M."/>
            <person name="Guda C."/>
            <person name="Hadaegh A."/>
            <person name="Iglesias-Rodriguez M.D."/>
            <person name="Jenkins J."/>
            <person name="Jones B.M."/>
            <person name="Lawson T."/>
            <person name="Leese F."/>
            <person name="Lindquist E."/>
            <person name="Lobanov A."/>
            <person name="Lomsadze A."/>
            <person name="Malik S.B."/>
            <person name="Marsh M.E."/>
            <person name="Mackinder L."/>
            <person name="Mock T."/>
            <person name="Mueller-Roeber B."/>
            <person name="Pagarete A."/>
            <person name="Parker M."/>
            <person name="Probert I."/>
            <person name="Quesneville H."/>
            <person name="Raines C."/>
            <person name="Rensing S.A."/>
            <person name="Riano-Pachon D.M."/>
            <person name="Richier S."/>
            <person name="Rokitta S."/>
            <person name="Shiraiwa Y."/>
            <person name="Soanes D.M."/>
            <person name="van der Giezen M."/>
            <person name="Wahlund T.M."/>
            <person name="Williams B."/>
            <person name="Wilson W."/>
            <person name="Wolfe G."/>
            <person name="Wurch L.L."/>
        </authorList>
    </citation>
    <scope>NUCLEOTIDE SEQUENCE</scope>
</reference>
<protein>
    <submittedName>
        <fullName evidence="1">Uncharacterized protein</fullName>
    </submittedName>
</protein>
<organism evidence="1 2">
    <name type="scientific">Emiliania huxleyi (strain CCMP1516)</name>
    <dbReference type="NCBI Taxonomy" id="280463"/>
    <lineage>
        <taxon>Eukaryota</taxon>
        <taxon>Haptista</taxon>
        <taxon>Haptophyta</taxon>
        <taxon>Prymnesiophyceae</taxon>
        <taxon>Isochrysidales</taxon>
        <taxon>Noelaerhabdaceae</taxon>
        <taxon>Emiliania</taxon>
    </lineage>
</organism>
<accession>A0A0D3K961</accession>
<dbReference type="GeneID" id="17277567"/>
<dbReference type="KEGG" id="ehx:EMIHUDRAFT_456124"/>
<dbReference type="eggNOG" id="ENOG502STZ4">
    <property type="taxonomic scope" value="Eukaryota"/>
</dbReference>
<name>A0A0D3K961_EMIH1</name>
<evidence type="ECO:0000313" key="1">
    <source>
        <dbReference type="EnsemblProtists" id="EOD32296"/>
    </source>
</evidence>
<keyword evidence="2" id="KW-1185">Reference proteome</keyword>
<dbReference type="HOGENOM" id="CLU_1655437_0_0_1"/>
<proteinExistence type="predicted"/>
<dbReference type="AlphaFoldDB" id="A0A0D3K961"/>
<evidence type="ECO:0000313" key="2">
    <source>
        <dbReference type="Proteomes" id="UP000013827"/>
    </source>
</evidence>
<dbReference type="RefSeq" id="XP_005784725.1">
    <property type="nucleotide sequence ID" value="XM_005784668.1"/>
</dbReference>
<dbReference type="EnsemblProtists" id="EOD32296">
    <property type="protein sequence ID" value="EOD32296"/>
    <property type="gene ID" value="EMIHUDRAFT_456124"/>
</dbReference>
<dbReference type="Proteomes" id="UP000013827">
    <property type="component" value="Unassembled WGS sequence"/>
</dbReference>